<dbReference type="AlphaFoldDB" id="A0A9Q0MJX7"/>
<keyword evidence="1" id="KW-0732">Signal</keyword>
<dbReference type="Pfam" id="PF07165">
    <property type="entry name" value="DUF1397"/>
    <property type="match status" value="1"/>
</dbReference>
<name>A0A9Q0MJX7_9DIPT</name>
<dbReference type="OrthoDB" id="7777060at2759"/>
<gene>
    <name evidence="2" type="ORF">Bhyg_17258</name>
</gene>
<feature type="signal peptide" evidence="1">
    <location>
        <begin position="1"/>
        <end position="22"/>
    </location>
</feature>
<accession>A0A9Q0MJX7</accession>
<evidence type="ECO:0000313" key="2">
    <source>
        <dbReference type="EMBL" id="KAJ6623930.1"/>
    </source>
</evidence>
<dbReference type="Proteomes" id="UP001151699">
    <property type="component" value="Unassembled WGS sequence"/>
</dbReference>
<evidence type="ECO:0000256" key="1">
    <source>
        <dbReference type="SAM" id="SignalP"/>
    </source>
</evidence>
<evidence type="ECO:0000313" key="3">
    <source>
        <dbReference type="Proteomes" id="UP001151699"/>
    </source>
</evidence>
<dbReference type="PANTHER" id="PTHR20997:SF2">
    <property type="entry name" value="EG:BACR42I17.2 PROTEIN-RELATED"/>
    <property type="match status" value="1"/>
</dbReference>
<feature type="chain" id="PRO_5040155605" evidence="1">
    <location>
        <begin position="23"/>
        <end position="264"/>
    </location>
</feature>
<dbReference type="EMBL" id="WJQU01003542">
    <property type="protein sequence ID" value="KAJ6623930.1"/>
    <property type="molecule type" value="Genomic_DNA"/>
</dbReference>
<protein>
    <submittedName>
        <fullName evidence="2">Uncharacterized protein</fullName>
    </submittedName>
</protein>
<comment type="caution">
    <text evidence="2">The sequence shown here is derived from an EMBL/GenBank/DDBJ whole genome shotgun (WGS) entry which is preliminary data.</text>
</comment>
<dbReference type="PANTHER" id="PTHR20997">
    <property type="entry name" value="EG:BACR42I17.2 PROTEIN-RELATED"/>
    <property type="match status" value="1"/>
</dbReference>
<reference evidence="2" key="1">
    <citation type="submission" date="2022-07" db="EMBL/GenBank/DDBJ databases">
        <authorList>
            <person name="Trinca V."/>
            <person name="Uliana J.V.C."/>
            <person name="Torres T.T."/>
            <person name="Ward R.J."/>
            <person name="Monesi N."/>
        </authorList>
    </citation>
    <scope>NUCLEOTIDE SEQUENCE</scope>
    <source>
        <strain evidence="2">HSMRA1968</strain>
        <tissue evidence="2">Whole embryos</tissue>
    </source>
</reference>
<organism evidence="2 3">
    <name type="scientific">Pseudolycoriella hygida</name>
    <dbReference type="NCBI Taxonomy" id="35572"/>
    <lineage>
        <taxon>Eukaryota</taxon>
        <taxon>Metazoa</taxon>
        <taxon>Ecdysozoa</taxon>
        <taxon>Arthropoda</taxon>
        <taxon>Hexapoda</taxon>
        <taxon>Insecta</taxon>
        <taxon>Pterygota</taxon>
        <taxon>Neoptera</taxon>
        <taxon>Endopterygota</taxon>
        <taxon>Diptera</taxon>
        <taxon>Nematocera</taxon>
        <taxon>Sciaroidea</taxon>
        <taxon>Sciaridae</taxon>
        <taxon>Pseudolycoriella</taxon>
    </lineage>
</organism>
<dbReference type="InterPro" id="IPR009832">
    <property type="entry name" value="DUF1397"/>
</dbReference>
<sequence>MFCVRISTLWMALALFVVPVISQEYDETLSKYGLSENFLKEDCKNTSAIDFGKQEFFYQEFVKCVQNTVDLKMMNQDFRLLLRTIILAHKFNSTLSDMYKSSLQLFSKNYCPKFTTLMNCAESYSSIYVDCLTTAEVMMKKIKRDTIRNIIEFFCKNDAEQIINLSNGKLFECAMTKPFELKGCLKMFFITKQVIGENRDNEALMTSTYCKSIDDFFNCTTSIFSQCTLAETTGTLMESLKTYIQEKGICSTTGDATKMKMSLL</sequence>
<proteinExistence type="predicted"/>
<keyword evidence="3" id="KW-1185">Reference proteome</keyword>